<feature type="domain" description="NADAR" evidence="2">
    <location>
        <begin position="270"/>
        <end position="454"/>
    </location>
</feature>
<evidence type="ECO:0000256" key="1">
    <source>
        <dbReference type="SAM" id="MobiDB-lite"/>
    </source>
</evidence>
<feature type="compositionally biased region" description="Polar residues" evidence="1">
    <location>
        <begin position="23"/>
        <end position="34"/>
    </location>
</feature>
<feature type="compositionally biased region" description="Acidic residues" evidence="1">
    <location>
        <begin position="726"/>
        <end position="737"/>
    </location>
</feature>
<evidence type="ECO:0000313" key="4">
    <source>
        <dbReference type="Proteomes" id="UP000281245"/>
    </source>
</evidence>
<feature type="region of interest" description="Disordered" evidence="1">
    <location>
        <begin position="1"/>
        <end position="232"/>
    </location>
</feature>
<protein>
    <recommendedName>
        <fullName evidence="2">NADAR domain-containing protein</fullName>
    </recommendedName>
</protein>
<evidence type="ECO:0000313" key="3">
    <source>
        <dbReference type="EMBL" id="RMX74433.1"/>
    </source>
</evidence>
<comment type="caution">
    <text evidence="3">The sequence shown here is derived from an EMBL/GenBank/DDBJ whole genome shotgun (WGS) entry which is preliminary data.</text>
</comment>
<reference evidence="3 4" key="1">
    <citation type="journal article" date="2018" name="BMC Genomics">
        <title>Genomic evidence for intraspecific hybridization in a clonal and extremely halotolerant yeast.</title>
        <authorList>
            <person name="Gostincar C."/>
            <person name="Stajich J.E."/>
            <person name="Zupancic J."/>
            <person name="Zalar P."/>
            <person name="Gunde-Cimerman N."/>
        </authorList>
    </citation>
    <scope>NUCLEOTIDE SEQUENCE [LARGE SCALE GENOMIC DNA]</scope>
    <source>
        <strain evidence="3 4">EXF-6656</strain>
    </source>
</reference>
<dbReference type="EMBL" id="QWIJ01001531">
    <property type="protein sequence ID" value="RMX74433.1"/>
    <property type="molecule type" value="Genomic_DNA"/>
</dbReference>
<feature type="compositionally biased region" description="Basic residues" evidence="1">
    <location>
        <begin position="101"/>
        <end position="112"/>
    </location>
</feature>
<dbReference type="InterPro" id="IPR037238">
    <property type="entry name" value="YbiA-like_sf"/>
</dbReference>
<dbReference type="OrthoDB" id="3878968at2759"/>
<name>A0A3M6W7B8_HORWE</name>
<feature type="compositionally biased region" description="Basic and acidic residues" evidence="1">
    <location>
        <begin position="195"/>
        <end position="217"/>
    </location>
</feature>
<dbReference type="Pfam" id="PF08719">
    <property type="entry name" value="NADAR"/>
    <property type="match status" value="1"/>
</dbReference>
<accession>A0A3M6W7B8</accession>
<feature type="compositionally biased region" description="Basic and acidic residues" evidence="1">
    <location>
        <begin position="646"/>
        <end position="656"/>
    </location>
</feature>
<gene>
    <name evidence="3" type="ORF">D0869_12598</name>
</gene>
<dbReference type="AlphaFoldDB" id="A0A3M6W7B8"/>
<dbReference type="CDD" id="cd15457">
    <property type="entry name" value="NADAR"/>
    <property type="match status" value="1"/>
</dbReference>
<feature type="region of interest" description="Disordered" evidence="1">
    <location>
        <begin position="643"/>
        <end position="746"/>
    </location>
</feature>
<proteinExistence type="predicted"/>
<feature type="compositionally biased region" description="Basic and acidic residues" evidence="1">
    <location>
        <begin position="122"/>
        <end position="133"/>
    </location>
</feature>
<dbReference type="InterPro" id="IPR012816">
    <property type="entry name" value="NADAR"/>
</dbReference>
<organism evidence="3 4">
    <name type="scientific">Hortaea werneckii</name>
    <name type="common">Black yeast</name>
    <name type="synonym">Cladosporium werneckii</name>
    <dbReference type="NCBI Taxonomy" id="91943"/>
    <lineage>
        <taxon>Eukaryota</taxon>
        <taxon>Fungi</taxon>
        <taxon>Dikarya</taxon>
        <taxon>Ascomycota</taxon>
        <taxon>Pezizomycotina</taxon>
        <taxon>Dothideomycetes</taxon>
        <taxon>Dothideomycetidae</taxon>
        <taxon>Mycosphaerellales</taxon>
        <taxon>Teratosphaeriaceae</taxon>
        <taxon>Hortaea</taxon>
    </lineage>
</organism>
<dbReference type="Gene3D" id="1.10.357.40">
    <property type="entry name" value="YbiA-like"/>
    <property type="match status" value="1"/>
</dbReference>
<dbReference type="Proteomes" id="UP000281245">
    <property type="component" value="Unassembled WGS sequence"/>
</dbReference>
<sequence length="912" mass="101622">MKNPPQDKPGSFASVDPVPGLTQFKSLRQTSLSASLRDPPQDQPGNFASVDPVSGYTQYEGLRHTSLSASLRDPPQDQPGNFASVDPVSGYTQQNSVAMPKRQRKGGVKKGSRLPGPGSKRSKNDTPRSERSVEAGGPDGRNIAAAGTPSAPRKKRAADPQAVVPPGKRRKKEQSAGRSTKGGKKSTKDSSASPSEDKNKYLRNRDDYDVDTPENRKKLNATQQGFRPNEIQHYRTRNAERITWLVHFEDDELPKNAIFFYSCRPHLGGPFSAFSNFAISPFRYPKLHPTHIFSCVEQAYQYAKIMGQYKFAGDFELPSDVLCKANGEKMTVKRILRAILAEDSPSQIVKLGRATSYRRETHPEWWNRWWPAWEGTSPDVLTEMVFCKFYQNEGLKKLLLATGDFELFEAAQSDERCGIDKHAAEAVRTLAEKGRFPGANYLGIALERARARLREVHPTAPTTYAFWPFFRWEKAINNKRERKDIFGDESYKEAMKETQKAWDEYYTGTEFATDSTAEQIFDVFKEERFIKLQKQTTKQLPFDLSRPLGDKYISSQLEAGFNREDVQLPNADTAFARVDNSARLKLRDEWETLRGNLIQLEEQQERSPDQGLKDQIAETRTKMYSVLLEAKKDVMTQAAKAAASEAVKEDSKKERSAGNGDDDEAADPEKGGRVRKATGAAAEDVEMEVDDGAGVAGEDVEMGEGNGAEGVGKDEEIQVEAAAGGVEEDVEMEDVNGDEGTGKTSIWEKNLKGAKDFGRTERAFKGRKTAAGNFAAPRPPLIHDTAFGQVSDGVQKKKPDVGLELEDDEEEKVSLTEDDLADIEQGYKEAPKMCPTVAPSSDGAAADLKKAHFQSKVHAPPPLYNDVVRCYKWLKMSQDPVFREADPVAADELYRSVELHAKERGFEKIMEI</sequence>
<evidence type="ECO:0000259" key="2">
    <source>
        <dbReference type="Pfam" id="PF08719"/>
    </source>
</evidence>
<dbReference type="SUPFAM" id="SSF143990">
    <property type="entry name" value="YbiA-like"/>
    <property type="match status" value="1"/>
</dbReference>